<proteinExistence type="predicted"/>
<comment type="caution">
    <text evidence="1">The sequence shown here is derived from an EMBL/GenBank/DDBJ whole genome shotgun (WGS) entry which is preliminary data.</text>
</comment>
<protein>
    <submittedName>
        <fullName evidence="1">Uncharacterized protein</fullName>
    </submittedName>
</protein>
<gene>
    <name evidence="1" type="ORF">PENANT_c057G01798</name>
</gene>
<evidence type="ECO:0000313" key="1">
    <source>
        <dbReference type="EMBL" id="OQD79218.1"/>
    </source>
</evidence>
<reference evidence="2" key="1">
    <citation type="journal article" date="2017" name="Nat. Microbiol.">
        <title>Global analysis of biosynthetic gene clusters reveals vast potential of secondary metabolite production in Penicillium species.</title>
        <authorList>
            <person name="Nielsen J.C."/>
            <person name="Grijseels S."/>
            <person name="Prigent S."/>
            <person name="Ji B."/>
            <person name="Dainat J."/>
            <person name="Nielsen K.F."/>
            <person name="Frisvad J.C."/>
            <person name="Workman M."/>
            <person name="Nielsen J."/>
        </authorList>
    </citation>
    <scope>NUCLEOTIDE SEQUENCE [LARGE SCALE GENOMIC DNA]</scope>
    <source>
        <strain evidence="2">IBT 31811</strain>
    </source>
</reference>
<dbReference type="AlphaFoldDB" id="A0A1V6PQE5"/>
<keyword evidence="2" id="KW-1185">Reference proteome</keyword>
<name>A0A1V6PQE5_9EURO</name>
<dbReference type="EMBL" id="MDYN01000057">
    <property type="protein sequence ID" value="OQD79218.1"/>
    <property type="molecule type" value="Genomic_DNA"/>
</dbReference>
<dbReference type="Proteomes" id="UP000191672">
    <property type="component" value="Unassembled WGS sequence"/>
</dbReference>
<accession>A0A1V6PQE5</accession>
<organism evidence="1 2">
    <name type="scientific">Penicillium antarcticum</name>
    <dbReference type="NCBI Taxonomy" id="416450"/>
    <lineage>
        <taxon>Eukaryota</taxon>
        <taxon>Fungi</taxon>
        <taxon>Dikarya</taxon>
        <taxon>Ascomycota</taxon>
        <taxon>Pezizomycotina</taxon>
        <taxon>Eurotiomycetes</taxon>
        <taxon>Eurotiomycetidae</taxon>
        <taxon>Eurotiales</taxon>
        <taxon>Aspergillaceae</taxon>
        <taxon>Penicillium</taxon>
    </lineage>
</organism>
<sequence length="40" mass="4168">MPGSGKGPRPTLPWNVDFTVAIVALTSIVECNAGPDVDQN</sequence>
<evidence type="ECO:0000313" key="2">
    <source>
        <dbReference type="Proteomes" id="UP000191672"/>
    </source>
</evidence>